<feature type="compositionally biased region" description="Polar residues" evidence="1">
    <location>
        <begin position="1207"/>
        <end position="1228"/>
    </location>
</feature>
<feature type="compositionally biased region" description="Low complexity" evidence="1">
    <location>
        <begin position="465"/>
        <end position="482"/>
    </location>
</feature>
<dbReference type="Proteomes" id="UP000076154">
    <property type="component" value="Unassembled WGS sequence"/>
</dbReference>
<dbReference type="STRING" id="39966.A0A369J6U7"/>
<dbReference type="SUPFAM" id="SSF50729">
    <property type="entry name" value="PH domain-like"/>
    <property type="match status" value="1"/>
</dbReference>
<reference evidence="3" key="1">
    <citation type="submission" date="2018-04" db="EMBL/GenBank/DDBJ databases">
        <title>Whole genome sequencing of Hypsizygus marmoreus.</title>
        <authorList>
            <person name="Choi I.-G."/>
            <person name="Min B."/>
            <person name="Kim J.-G."/>
            <person name="Kim S."/>
            <person name="Oh Y.-L."/>
            <person name="Kong W.-S."/>
            <person name="Park H."/>
            <person name="Jeong J."/>
            <person name="Song E.-S."/>
        </authorList>
    </citation>
    <scope>NUCLEOTIDE SEQUENCE [LARGE SCALE GENOMIC DNA]</scope>
    <source>
        <strain evidence="3">51987-8</strain>
    </source>
</reference>
<dbReference type="InterPro" id="IPR029071">
    <property type="entry name" value="Ubiquitin-like_domsf"/>
</dbReference>
<gene>
    <name evidence="3" type="ORF">Hypma_000958</name>
</gene>
<protein>
    <recommendedName>
        <fullName evidence="2">PH domain-containing protein</fullName>
    </recommendedName>
</protein>
<feature type="region of interest" description="Disordered" evidence="1">
    <location>
        <begin position="332"/>
        <end position="365"/>
    </location>
</feature>
<dbReference type="InterPro" id="IPR011993">
    <property type="entry name" value="PH-like_dom_sf"/>
</dbReference>
<dbReference type="AlphaFoldDB" id="A0A369J6U7"/>
<sequence>MAQIQPWSLRELSGSTTLLLNAPIFSTSKKGVLEDLLPPPHILVRNPPRDQLPAEPPQFCEDSPSFVSFVRHMLPHASRDNSCPHHRGNSHVSQVSEVFGLIRVSQQATFPGQSNTLDPELYITPLDQDSGPSEQLRIISKSTRRTKVRMAKKRRSLQALFIPSFLTAPPSPTDVTAANYNVTRMRSQSAADQTAYPYASHGGRSASESSVGDSPPDFLLDDDPFANLSAPSASSRPSPAPPLLPVTPLPPKPRSPLTPNTPEIKPSFLASPSRAVTPLSPPGVSRALSGRARPAYQKPAFATRPSLPSLDTLARMNVVVTKKVRKGRVGAGLPFEPWDNLDSPSTPSTSQESIAILPPPESSGLADTRPADFVADLELDFLDFLDDEHLDLSRAGDPPSFGHLHPASPTQPDLSYSADSEASFDEELSSPPFSRTASELSMLTRSTSLSSTSSIESSHGHQWPSFSSYNVSSSSAEDSDAFNSPPDDYFTFPSSRYSSNIMSDPYWSSEFMYDTFDFDHTSHNALFSDVNYLGESPTAYEPGTSAGTIRPSMEPKTKPTDVKVASASFASTRDSQVDGGEAVDGAGRDEHQSQHGGFSRSWEQGKGGGSGRVNGGSRAGNGYASGNGRAGINGRGDDEDEDKKRTHRSTFSTPSDSDSSDSESEDSMDDHGVPARARASGSAPPSDDDVPLAQRIPTALRAQRTIRRQVREEREQRRAARAMRNAESASAPSRQHLSRPPGAGDPLQSAPMSSSQEAALHASRSSRRPRTKTLPASEMQPFNPEDLTRKLQTMEVAQPPISQHHRSNSGNASKRERSGSSRPGSAGRDTSDPKGFQPFASMPHSPQEGSRTLRLMRSFHRSEKKVDDHRSVPMPFDSERKIGRSLTRTRTRADTSTSNAISPRSYAAQISHDESLLKLPPRRSAEEGRKHVKVNHDTKPPSASIELERSPRPSLQQRPPVPPLPADVVSGSSHTSRGTAAQQRIFVGDMQRFNMVEIGPSTNAGNVIEMVEAQGTLKGWVGSGGWMVWEVAQDFGMERPIRSFELLADVQASWNKDKMMNTFIIKLTPLAVPLSRSAMPTASPMHSGYIEWETKRGKWNKRWLQLREHSLWLSKRDNGRDEVLLCSLSNFDAYFITRPYKAPRPFSFAIKSTDNLSFFENTADYLHIFSCGEKEGAAWMEAILLARSYVLFQERNVLFNPKATGGNAASNSTSLSRAGTRKSSSARPAQTLLAVPPPFTGNTQHMAHSNDVFEPGSLLRKLA</sequence>
<accession>A0A369J6U7</accession>
<feature type="compositionally biased region" description="Basic and acidic residues" evidence="1">
    <location>
        <begin position="923"/>
        <end position="939"/>
    </location>
</feature>
<feature type="region of interest" description="Disordered" evidence="1">
    <location>
        <begin position="1206"/>
        <end position="1250"/>
    </location>
</feature>
<feature type="compositionally biased region" description="Low complexity" evidence="1">
    <location>
        <begin position="884"/>
        <end position="898"/>
    </location>
</feature>
<dbReference type="OrthoDB" id="43122at2759"/>
<feature type="compositionally biased region" description="Acidic residues" evidence="1">
    <location>
        <begin position="658"/>
        <end position="668"/>
    </location>
</feature>
<feature type="region of interest" description="Disordered" evidence="1">
    <location>
        <begin position="396"/>
        <end position="439"/>
    </location>
</feature>
<dbReference type="InterPro" id="IPR001849">
    <property type="entry name" value="PH_domain"/>
</dbReference>
<dbReference type="PANTHER" id="PTHR38700:SF1">
    <property type="entry name" value="PH DOMAIN-CONTAINING PROTEIN"/>
    <property type="match status" value="1"/>
</dbReference>
<evidence type="ECO:0000259" key="2">
    <source>
        <dbReference type="PROSITE" id="PS50003"/>
    </source>
</evidence>
<dbReference type="PROSITE" id="PS50003">
    <property type="entry name" value="PH_DOMAIN"/>
    <property type="match status" value="1"/>
</dbReference>
<feature type="region of interest" description="Disordered" evidence="1">
    <location>
        <begin position="451"/>
        <end position="482"/>
    </location>
</feature>
<proteinExistence type="predicted"/>
<evidence type="ECO:0000256" key="1">
    <source>
        <dbReference type="SAM" id="MobiDB-lite"/>
    </source>
</evidence>
<feature type="compositionally biased region" description="Low complexity" evidence="1">
    <location>
        <begin position="674"/>
        <end position="685"/>
    </location>
</feature>
<comment type="caution">
    <text evidence="3">The sequence shown here is derived from an EMBL/GenBank/DDBJ whole genome shotgun (WGS) entry which is preliminary data.</text>
</comment>
<feature type="domain" description="PH" evidence="2">
    <location>
        <begin position="1083"/>
        <end position="1188"/>
    </location>
</feature>
<feature type="compositionally biased region" description="Polar residues" evidence="1">
    <location>
        <begin position="342"/>
        <end position="353"/>
    </location>
</feature>
<keyword evidence="4" id="KW-1185">Reference proteome</keyword>
<feature type="compositionally biased region" description="Pro residues" evidence="1">
    <location>
        <begin position="238"/>
        <end position="256"/>
    </location>
</feature>
<evidence type="ECO:0000313" key="4">
    <source>
        <dbReference type="Proteomes" id="UP000076154"/>
    </source>
</evidence>
<feature type="region of interest" description="Disordered" evidence="1">
    <location>
        <begin position="187"/>
        <end position="291"/>
    </location>
</feature>
<feature type="compositionally biased region" description="Low complexity" evidence="1">
    <location>
        <begin position="722"/>
        <end position="731"/>
    </location>
</feature>
<organism evidence="3 4">
    <name type="scientific">Hypsizygus marmoreus</name>
    <name type="common">White beech mushroom</name>
    <name type="synonym">Agaricus marmoreus</name>
    <dbReference type="NCBI Taxonomy" id="39966"/>
    <lineage>
        <taxon>Eukaryota</taxon>
        <taxon>Fungi</taxon>
        <taxon>Dikarya</taxon>
        <taxon>Basidiomycota</taxon>
        <taxon>Agaricomycotina</taxon>
        <taxon>Agaricomycetes</taxon>
        <taxon>Agaricomycetidae</taxon>
        <taxon>Agaricales</taxon>
        <taxon>Tricholomatineae</taxon>
        <taxon>Lyophyllaceae</taxon>
        <taxon>Hypsizygus</taxon>
    </lineage>
</organism>
<dbReference type="PANTHER" id="PTHR38700">
    <property type="entry name" value="YALI0E22418P"/>
    <property type="match status" value="1"/>
</dbReference>
<feature type="compositionally biased region" description="Polar residues" evidence="1">
    <location>
        <begin position="408"/>
        <end position="420"/>
    </location>
</feature>
<dbReference type="Gene3D" id="2.30.29.30">
    <property type="entry name" value="Pleckstrin-homology domain (PH domain)/Phosphotyrosine-binding domain (PTB)"/>
    <property type="match status" value="1"/>
</dbReference>
<feature type="region of interest" description="Disordered" evidence="1">
    <location>
        <begin position="862"/>
        <end position="979"/>
    </location>
</feature>
<name>A0A369J6U7_HYPMA</name>
<dbReference type="Gene3D" id="3.10.20.90">
    <property type="entry name" value="Phosphatidylinositol 3-kinase Catalytic Subunit, Chain A, domain 1"/>
    <property type="match status" value="1"/>
</dbReference>
<feature type="compositionally biased region" description="Basic and acidic residues" evidence="1">
    <location>
        <begin position="709"/>
        <end position="718"/>
    </location>
</feature>
<dbReference type="InParanoid" id="A0A369J6U7"/>
<dbReference type="EMBL" id="LUEZ02000107">
    <property type="protein sequence ID" value="RDB17791.1"/>
    <property type="molecule type" value="Genomic_DNA"/>
</dbReference>
<feature type="compositionally biased region" description="Polar residues" evidence="1">
    <location>
        <begin position="970"/>
        <end position="979"/>
    </location>
</feature>
<feature type="compositionally biased region" description="Gly residues" evidence="1">
    <location>
        <begin position="605"/>
        <end position="634"/>
    </location>
</feature>
<dbReference type="CDD" id="cd00821">
    <property type="entry name" value="PH"/>
    <property type="match status" value="1"/>
</dbReference>
<feature type="compositionally biased region" description="Basic and acidic residues" evidence="1">
    <location>
        <begin position="862"/>
        <end position="882"/>
    </location>
</feature>
<dbReference type="SUPFAM" id="SSF54236">
    <property type="entry name" value="Ubiquitin-like"/>
    <property type="match status" value="1"/>
</dbReference>
<dbReference type="SMART" id="SM00233">
    <property type="entry name" value="PH"/>
    <property type="match status" value="1"/>
</dbReference>
<evidence type="ECO:0000313" key="3">
    <source>
        <dbReference type="EMBL" id="RDB17791.1"/>
    </source>
</evidence>
<feature type="compositionally biased region" description="Low complexity" evidence="1">
    <location>
        <begin position="228"/>
        <end position="237"/>
    </location>
</feature>
<feature type="region of interest" description="Disordered" evidence="1">
    <location>
        <begin position="538"/>
        <end position="850"/>
    </location>
</feature>